<gene>
    <name evidence="1" type="ORF">SAMN04487907_1071</name>
</gene>
<sequence>QEDEPRTEWRKVNFDAEDIGASIKGNPEELTFEINGITYKPFYETYGKHSVYLDVDLE</sequence>
<dbReference type="Proteomes" id="UP000199438">
    <property type="component" value="Unassembled WGS sequence"/>
</dbReference>
<protein>
    <submittedName>
        <fullName evidence="1">Uncharacterized protein</fullName>
    </submittedName>
</protein>
<accession>A0A1I1L103</accession>
<proteinExistence type="predicted"/>
<name>A0A1I1L103_9FLAO</name>
<feature type="non-terminal residue" evidence="1">
    <location>
        <position position="1"/>
    </location>
</feature>
<dbReference type="EMBL" id="FOKV01000007">
    <property type="protein sequence ID" value="SFC66671.1"/>
    <property type="molecule type" value="Genomic_DNA"/>
</dbReference>
<evidence type="ECO:0000313" key="2">
    <source>
        <dbReference type="Proteomes" id="UP000199438"/>
    </source>
</evidence>
<reference evidence="2" key="1">
    <citation type="submission" date="2016-10" db="EMBL/GenBank/DDBJ databases">
        <authorList>
            <person name="Varghese N."/>
            <person name="Submissions S."/>
        </authorList>
    </citation>
    <scope>NUCLEOTIDE SEQUENCE [LARGE SCALE GENOMIC DNA]</scope>
    <source>
        <strain evidence="2">DSM 24499</strain>
    </source>
</reference>
<organism evidence="1 2">
    <name type="scientific">Zunongwangia mangrovi</name>
    <dbReference type="NCBI Taxonomy" id="1334022"/>
    <lineage>
        <taxon>Bacteria</taxon>
        <taxon>Pseudomonadati</taxon>
        <taxon>Bacteroidota</taxon>
        <taxon>Flavobacteriia</taxon>
        <taxon>Flavobacteriales</taxon>
        <taxon>Flavobacteriaceae</taxon>
        <taxon>Zunongwangia</taxon>
    </lineage>
</organism>
<evidence type="ECO:0000313" key="1">
    <source>
        <dbReference type="EMBL" id="SFC66671.1"/>
    </source>
</evidence>
<dbReference type="STRING" id="1334022.SAMN04487907_1071"/>
<keyword evidence="2" id="KW-1185">Reference proteome</keyword>
<dbReference type="AlphaFoldDB" id="A0A1I1L103"/>